<keyword evidence="2" id="KW-1185">Reference proteome</keyword>
<reference evidence="1" key="1">
    <citation type="journal article" date="2020" name="Stud. Mycol.">
        <title>101 Dothideomycetes genomes: a test case for predicting lifestyles and emergence of pathogens.</title>
        <authorList>
            <person name="Haridas S."/>
            <person name="Albert R."/>
            <person name="Binder M."/>
            <person name="Bloem J."/>
            <person name="Labutti K."/>
            <person name="Salamov A."/>
            <person name="Andreopoulos B."/>
            <person name="Baker S."/>
            <person name="Barry K."/>
            <person name="Bills G."/>
            <person name="Bluhm B."/>
            <person name="Cannon C."/>
            <person name="Castanera R."/>
            <person name="Culley D."/>
            <person name="Daum C."/>
            <person name="Ezra D."/>
            <person name="Gonzalez J."/>
            <person name="Henrissat B."/>
            <person name="Kuo A."/>
            <person name="Liang C."/>
            <person name="Lipzen A."/>
            <person name="Lutzoni F."/>
            <person name="Magnuson J."/>
            <person name="Mondo S."/>
            <person name="Nolan M."/>
            <person name="Ohm R."/>
            <person name="Pangilinan J."/>
            <person name="Park H.-J."/>
            <person name="Ramirez L."/>
            <person name="Alfaro M."/>
            <person name="Sun H."/>
            <person name="Tritt A."/>
            <person name="Yoshinaga Y."/>
            <person name="Zwiers L.-H."/>
            <person name="Turgeon B."/>
            <person name="Goodwin S."/>
            <person name="Spatafora J."/>
            <person name="Crous P."/>
            <person name="Grigoriev I."/>
        </authorList>
    </citation>
    <scope>NUCLEOTIDE SEQUENCE</scope>
    <source>
        <strain evidence="1">CBS 690.94</strain>
    </source>
</reference>
<accession>A0A9P4PPM1</accession>
<evidence type="ECO:0000313" key="2">
    <source>
        <dbReference type="Proteomes" id="UP000799764"/>
    </source>
</evidence>
<dbReference type="OrthoDB" id="10354627at2759"/>
<proteinExistence type="predicted"/>
<comment type="caution">
    <text evidence="1">The sequence shown here is derived from an EMBL/GenBank/DDBJ whole genome shotgun (WGS) entry which is preliminary data.</text>
</comment>
<dbReference type="Proteomes" id="UP000799764">
    <property type="component" value="Unassembled WGS sequence"/>
</dbReference>
<protein>
    <submittedName>
        <fullName evidence="1">Uncharacterized protein</fullName>
    </submittedName>
</protein>
<organism evidence="1 2">
    <name type="scientific">Karstenula rhodostoma CBS 690.94</name>
    <dbReference type="NCBI Taxonomy" id="1392251"/>
    <lineage>
        <taxon>Eukaryota</taxon>
        <taxon>Fungi</taxon>
        <taxon>Dikarya</taxon>
        <taxon>Ascomycota</taxon>
        <taxon>Pezizomycotina</taxon>
        <taxon>Dothideomycetes</taxon>
        <taxon>Pleosporomycetidae</taxon>
        <taxon>Pleosporales</taxon>
        <taxon>Massarineae</taxon>
        <taxon>Didymosphaeriaceae</taxon>
        <taxon>Karstenula</taxon>
    </lineage>
</organism>
<dbReference type="EMBL" id="MU001496">
    <property type="protein sequence ID" value="KAF2447872.1"/>
    <property type="molecule type" value="Genomic_DNA"/>
</dbReference>
<dbReference type="AlphaFoldDB" id="A0A9P4PPM1"/>
<gene>
    <name evidence="1" type="ORF">P171DRAFT_482577</name>
</gene>
<sequence>MDHPLGYDKAAINAYQAALAPYRGNIKVCIDGTLYHAQTLETINVPGDVPRTYVYEVCVLDSATTFVGNLIGRFRNLTLGFDIKQRLDVRTGSIIEKYHVQIAGAPMQFDGRFSVAEAFSSVGFEDVLFRLAKFYQSAIENWVIAHQGPDEYREYFKEQLACHNRTVVLDEEPTIQRVPVEENIAVPSGNMDAAAMKPSNDGTIDPRLLLPMEEPMKQAAPDISAQSEVLEIYQSDGASESVMASGGETDAATHAITGEQFQEAIEPDDTLLDFSWEEFMNDDNF</sequence>
<evidence type="ECO:0000313" key="1">
    <source>
        <dbReference type="EMBL" id="KAF2447872.1"/>
    </source>
</evidence>
<name>A0A9P4PPM1_9PLEO</name>